<evidence type="ECO:0000256" key="2">
    <source>
        <dbReference type="ARBA" id="ARBA00004746"/>
    </source>
</evidence>
<name>A0A6B3SUA8_9BURK</name>
<keyword evidence="11" id="KW-1185">Reference proteome</keyword>
<dbReference type="InterPro" id="IPR013216">
    <property type="entry name" value="Methyltransf_11"/>
</dbReference>
<evidence type="ECO:0000313" key="10">
    <source>
        <dbReference type="EMBL" id="NEX64307.1"/>
    </source>
</evidence>
<accession>A0A6B3SUA8</accession>
<keyword evidence="5 8" id="KW-0808">Transferase</keyword>
<keyword evidence="4 8" id="KW-0489">Methyltransferase</keyword>
<evidence type="ECO:0000256" key="3">
    <source>
        <dbReference type="ARBA" id="ARBA00012327"/>
    </source>
</evidence>
<dbReference type="EMBL" id="JAAIVB010000079">
    <property type="protein sequence ID" value="NEX64307.1"/>
    <property type="molecule type" value="Genomic_DNA"/>
</dbReference>
<evidence type="ECO:0000313" key="11">
    <source>
        <dbReference type="Proteomes" id="UP000482155"/>
    </source>
</evidence>
<comment type="similarity">
    <text evidence="8">Belongs to the methyltransferase superfamily.</text>
</comment>
<dbReference type="AlphaFoldDB" id="A0A6B3SUA8"/>
<dbReference type="HAMAP" id="MF_00835">
    <property type="entry name" value="BioC"/>
    <property type="match status" value="1"/>
</dbReference>
<dbReference type="PANTHER" id="PTHR13090">
    <property type="entry name" value="ARGININE-HYDROXYLASE NDUFAF5, MITOCHONDRIAL"/>
    <property type="match status" value="1"/>
</dbReference>
<dbReference type="EC" id="2.1.1.197" evidence="3 8"/>
<dbReference type="GO" id="GO:0032259">
    <property type="term" value="P:methylation"/>
    <property type="evidence" value="ECO:0007669"/>
    <property type="project" value="UniProtKB-KW"/>
</dbReference>
<dbReference type="InterPro" id="IPR050602">
    <property type="entry name" value="Malonyl-ACP_OMT"/>
</dbReference>
<evidence type="ECO:0000256" key="8">
    <source>
        <dbReference type="HAMAP-Rule" id="MF_00835"/>
    </source>
</evidence>
<dbReference type="SUPFAM" id="SSF53335">
    <property type="entry name" value="S-adenosyl-L-methionine-dependent methyltransferases"/>
    <property type="match status" value="1"/>
</dbReference>
<evidence type="ECO:0000256" key="4">
    <source>
        <dbReference type="ARBA" id="ARBA00022603"/>
    </source>
</evidence>
<dbReference type="PANTHER" id="PTHR13090:SF1">
    <property type="entry name" value="ARGININE-HYDROXYLASE NDUFAF5, MITOCHONDRIAL"/>
    <property type="match status" value="1"/>
</dbReference>
<dbReference type="Gene3D" id="3.40.50.150">
    <property type="entry name" value="Vaccinia Virus protein VP39"/>
    <property type="match status" value="1"/>
</dbReference>
<comment type="catalytic activity">
    <reaction evidence="1 8">
        <text>malonyl-[ACP] + S-adenosyl-L-methionine = malonyl-[ACP] methyl ester + S-adenosyl-L-homocysteine</text>
        <dbReference type="Rhea" id="RHEA:17105"/>
        <dbReference type="Rhea" id="RHEA-COMP:9623"/>
        <dbReference type="Rhea" id="RHEA-COMP:9954"/>
        <dbReference type="ChEBI" id="CHEBI:57856"/>
        <dbReference type="ChEBI" id="CHEBI:59789"/>
        <dbReference type="ChEBI" id="CHEBI:78449"/>
        <dbReference type="ChEBI" id="CHEBI:78845"/>
        <dbReference type="EC" id="2.1.1.197"/>
    </reaction>
</comment>
<dbReference type="Pfam" id="PF08241">
    <property type="entry name" value="Methyltransf_11"/>
    <property type="match status" value="1"/>
</dbReference>
<proteinExistence type="inferred from homology"/>
<dbReference type="RefSeq" id="WP_163968241.1">
    <property type="nucleotide sequence ID" value="NZ_JAAIVB010000079.1"/>
</dbReference>
<evidence type="ECO:0000259" key="9">
    <source>
        <dbReference type="Pfam" id="PF08241"/>
    </source>
</evidence>
<dbReference type="GO" id="GO:0010340">
    <property type="term" value="F:carboxyl-O-methyltransferase activity"/>
    <property type="evidence" value="ECO:0007669"/>
    <property type="project" value="UniProtKB-UniRule"/>
</dbReference>
<dbReference type="GO" id="GO:0008757">
    <property type="term" value="F:S-adenosylmethionine-dependent methyltransferase activity"/>
    <property type="evidence" value="ECO:0007669"/>
    <property type="project" value="InterPro"/>
</dbReference>
<reference evidence="10 11" key="1">
    <citation type="submission" date="2020-02" db="EMBL/GenBank/DDBJ databases">
        <authorList>
            <person name="Kim M.K."/>
        </authorList>
    </citation>
    <scope>NUCLEOTIDE SEQUENCE [LARGE SCALE GENOMIC DNA]</scope>
    <source>
        <strain evidence="10 11">17J57-3</strain>
    </source>
</reference>
<feature type="domain" description="Methyltransferase type 11" evidence="9">
    <location>
        <begin position="59"/>
        <end position="177"/>
    </location>
</feature>
<comment type="caution">
    <text evidence="10">The sequence shown here is derived from an EMBL/GenBank/DDBJ whole genome shotgun (WGS) entry which is preliminary data.</text>
</comment>
<evidence type="ECO:0000256" key="6">
    <source>
        <dbReference type="ARBA" id="ARBA00022691"/>
    </source>
</evidence>
<dbReference type="GO" id="GO:0102130">
    <property type="term" value="F:malonyl-CoA methyltransferase activity"/>
    <property type="evidence" value="ECO:0007669"/>
    <property type="project" value="UniProtKB-EC"/>
</dbReference>
<evidence type="ECO:0000256" key="1">
    <source>
        <dbReference type="ARBA" id="ARBA00000852"/>
    </source>
</evidence>
<keyword evidence="7 8" id="KW-0093">Biotin biosynthesis</keyword>
<dbReference type="InterPro" id="IPR029063">
    <property type="entry name" value="SAM-dependent_MTases_sf"/>
</dbReference>
<evidence type="ECO:0000256" key="5">
    <source>
        <dbReference type="ARBA" id="ARBA00022679"/>
    </source>
</evidence>
<evidence type="ECO:0000256" key="7">
    <source>
        <dbReference type="ARBA" id="ARBA00022756"/>
    </source>
</evidence>
<organism evidence="10 11">
    <name type="scientific">Noviherbaspirillum galbum</name>
    <dbReference type="NCBI Taxonomy" id="2709383"/>
    <lineage>
        <taxon>Bacteria</taxon>
        <taxon>Pseudomonadati</taxon>
        <taxon>Pseudomonadota</taxon>
        <taxon>Betaproteobacteria</taxon>
        <taxon>Burkholderiales</taxon>
        <taxon>Oxalobacteraceae</taxon>
        <taxon>Noviherbaspirillum</taxon>
    </lineage>
</organism>
<dbReference type="GO" id="GO:0009102">
    <property type="term" value="P:biotin biosynthetic process"/>
    <property type="evidence" value="ECO:0007669"/>
    <property type="project" value="UniProtKB-UniRule"/>
</dbReference>
<keyword evidence="6 8" id="KW-0949">S-adenosyl-L-methionine</keyword>
<sequence length="314" mass="34528">MQAPDTPSGSASAPIDPLEVRRLFTRTARIKESAFLRREIALRMHERLALVKIAPGRVLDAGCGDGADLAQLHAVYPESELVGLDAADALLAQARDQQAAAAHSMNRVLARLLPSRRARARAGSGAALVSGGFESLPLAPNSIDLIWSNLALHWHPQPDLVFAEWRRVLRVDGLLMFSCFGPDTFKEVAAAFSRIDSAPHVLPFVDMHDFGDMLVNAGFATPVMDMEKITVTYDSARRLLDDVRAFGGNPLRTRRKGLLGRRAWQVVIDALEQQRNADGKIPLTFEIVYGHAFRPVPRTTASGESIIRLDLKRK</sequence>
<protein>
    <recommendedName>
        <fullName evidence="3 8">Malonyl-[acyl-carrier protein] O-methyltransferase</fullName>
        <shortName evidence="8">Malonyl-ACP O-methyltransferase</shortName>
        <ecNumber evidence="3 8">2.1.1.197</ecNumber>
    </recommendedName>
    <alternativeName>
        <fullName evidence="8">Biotin synthesis protein BioC</fullName>
    </alternativeName>
</protein>
<comment type="pathway">
    <text evidence="2 8">Cofactor biosynthesis; biotin biosynthesis.</text>
</comment>
<gene>
    <name evidence="8" type="primary">bioC</name>
    <name evidence="10" type="ORF">G3574_24760</name>
</gene>
<dbReference type="Proteomes" id="UP000482155">
    <property type="component" value="Unassembled WGS sequence"/>
</dbReference>
<comment type="function">
    <text evidence="8">Converts the free carboxyl group of a malonyl-thioester to its methyl ester by transfer of a methyl group from S-adenosyl-L-methionine (SAM). It allows to synthesize pimeloyl-ACP via the fatty acid synthetic pathway.</text>
</comment>
<dbReference type="UniPathway" id="UPA00078"/>
<dbReference type="InterPro" id="IPR011814">
    <property type="entry name" value="BioC"/>
</dbReference>
<dbReference type="CDD" id="cd02440">
    <property type="entry name" value="AdoMet_MTases"/>
    <property type="match status" value="1"/>
</dbReference>